<dbReference type="Proteomes" id="UP000823674">
    <property type="component" value="Chromosome A04"/>
</dbReference>
<protein>
    <submittedName>
        <fullName evidence="2">Uncharacterized protein</fullName>
    </submittedName>
</protein>
<keyword evidence="3" id="KW-1185">Reference proteome</keyword>
<dbReference type="EMBL" id="JADBGQ010000004">
    <property type="protein sequence ID" value="KAG5400477.1"/>
    <property type="molecule type" value="Genomic_DNA"/>
</dbReference>
<feature type="region of interest" description="Disordered" evidence="1">
    <location>
        <begin position="63"/>
        <end position="85"/>
    </location>
</feature>
<evidence type="ECO:0000313" key="3">
    <source>
        <dbReference type="Proteomes" id="UP000823674"/>
    </source>
</evidence>
<feature type="non-terminal residue" evidence="2">
    <location>
        <position position="149"/>
    </location>
</feature>
<proteinExistence type="predicted"/>
<accession>A0ABQ7MP61</accession>
<evidence type="ECO:0000256" key="1">
    <source>
        <dbReference type="SAM" id="MobiDB-lite"/>
    </source>
</evidence>
<name>A0ABQ7MP61_BRACM</name>
<gene>
    <name evidence="2" type="primary">A04g503390.1_BraROA</name>
    <name evidence="2" type="ORF">IGI04_015084</name>
</gene>
<comment type="caution">
    <text evidence="2">The sequence shown here is derived from an EMBL/GenBank/DDBJ whole genome shotgun (WGS) entry which is preliminary data.</text>
</comment>
<evidence type="ECO:0000313" key="2">
    <source>
        <dbReference type="EMBL" id="KAG5400477.1"/>
    </source>
</evidence>
<organism evidence="2 3">
    <name type="scientific">Brassica rapa subsp. trilocularis</name>
    <dbReference type="NCBI Taxonomy" id="1813537"/>
    <lineage>
        <taxon>Eukaryota</taxon>
        <taxon>Viridiplantae</taxon>
        <taxon>Streptophyta</taxon>
        <taxon>Embryophyta</taxon>
        <taxon>Tracheophyta</taxon>
        <taxon>Spermatophyta</taxon>
        <taxon>Magnoliopsida</taxon>
        <taxon>eudicotyledons</taxon>
        <taxon>Gunneridae</taxon>
        <taxon>Pentapetalae</taxon>
        <taxon>rosids</taxon>
        <taxon>malvids</taxon>
        <taxon>Brassicales</taxon>
        <taxon>Brassicaceae</taxon>
        <taxon>Brassiceae</taxon>
        <taxon>Brassica</taxon>
    </lineage>
</organism>
<sequence>MGPAPEHLRELKVAELIDKNRRDWDREKVQRTIPHCEEQILNIKLSKEGAPDKIIWLKTTTGEYTTKSGPDGPKMLTPDRDSVGGTRTLDYVKASSPEDVISRAISSAREWLEAQEPPVSGKGQHVVGEPTLTNCYKVQTDAAWREDIR</sequence>
<reference evidence="2 3" key="1">
    <citation type="submission" date="2021-03" db="EMBL/GenBank/DDBJ databases">
        <authorList>
            <person name="King G.J."/>
            <person name="Bancroft I."/>
            <person name="Baten A."/>
            <person name="Bloomfield J."/>
            <person name="Borpatragohain P."/>
            <person name="He Z."/>
            <person name="Irish N."/>
            <person name="Irwin J."/>
            <person name="Liu K."/>
            <person name="Mauleon R.P."/>
            <person name="Moore J."/>
            <person name="Morris R."/>
            <person name="Ostergaard L."/>
            <person name="Wang B."/>
            <person name="Wells R."/>
        </authorList>
    </citation>
    <scope>NUCLEOTIDE SEQUENCE [LARGE SCALE GENOMIC DNA]</scope>
    <source>
        <strain evidence="2">R-o-18</strain>
        <tissue evidence="2">Leaf</tissue>
    </source>
</reference>